<dbReference type="PROSITE" id="PS50835">
    <property type="entry name" value="IG_LIKE"/>
    <property type="match status" value="1"/>
</dbReference>
<protein>
    <recommendedName>
        <fullName evidence="18">Sodium channel regulatory subunit beta-3</fullName>
    </recommendedName>
</protein>
<dbReference type="PANTHER" id="PTHR10546">
    <property type="entry name" value="SODIUM CHANNEL SUBUNIT BETA-1 AND 3"/>
    <property type="match status" value="1"/>
</dbReference>
<dbReference type="InterPro" id="IPR013783">
    <property type="entry name" value="Ig-like_fold"/>
</dbReference>
<gene>
    <name evidence="24" type="primary">scn3b</name>
</gene>
<evidence type="ECO:0000256" key="11">
    <source>
        <dbReference type="ARBA" id="ARBA00023065"/>
    </source>
</evidence>
<keyword evidence="14" id="KW-0325">Glycoprotein</keyword>
<dbReference type="InterPro" id="IPR013106">
    <property type="entry name" value="Ig_V-set"/>
</dbReference>
<evidence type="ECO:0000256" key="12">
    <source>
        <dbReference type="ARBA" id="ARBA00023136"/>
    </source>
</evidence>
<keyword evidence="17" id="KW-0393">Immunoglobulin domain</keyword>
<dbReference type="GO" id="GO:0001518">
    <property type="term" value="C:voltage-gated sodium channel complex"/>
    <property type="evidence" value="ECO:0007669"/>
    <property type="project" value="InterPro"/>
</dbReference>
<dbReference type="GO" id="GO:0086091">
    <property type="term" value="P:regulation of heart rate by cardiac conduction"/>
    <property type="evidence" value="ECO:0007669"/>
    <property type="project" value="TreeGrafter"/>
</dbReference>
<accession>A0A6P8UX52</accession>
<feature type="transmembrane region" description="Helical" evidence="20">
    <location>
        <begin position="166"/>
        <end position="187"/>
    </location>
</feature>
<evidence type="ECO:0000256" key="2">
    <source>
        <dbReference type="ARBA" id="ARBA00010404"/>
    </source>
</evidence>
<evidence type="ECO:0000256" key="9">
    <source>
        <dbReference type="ARBA" id="ARBA00022989"/>
    </source>
</evidence>
<evidence type="ECO:0000256" key="1">
    <source>
        <dbReference type="ARBA" id="ARBA00004251"/>
    </source>
</evidence>
<evidence type="ECO:0000256" key="14">
    <source>
        <dbReference type="ARBA" id="ARBA00023180"/>
    </source>
</evidence>
<evidence type="ECO:0000256" key="5">
    <source>
        <dbReference type="ARBA" id="ARBA00022475"/>
    </source>
</evidence>
<evidence type="ECO:0000256" key="13">
    <source>
        <dbReference type="ARBA" id="ARBA00023157"/>
    </source>
</evidence>
<dbReference type="Pfam" id="PF07686">
    <property type="entry name" value="V-set"/>
    <property type="match status" value="1"/>
</dbReference>
<evidence type="ECO:0000256" key="21">
    <source>
        <dbReference type="SAM" id="SignalP"/>
    </source>
</evidence>
<keyword evidence="6 20" id="KW-0812">Transmembrane</keyword>
<comment type="similarity">
    <text evidence="2">Belongs to the sodium channel auxiliary subunit SCN3B (TC 8.A.17) family.</text>
</comment>
<keyword evidence="7 21" id="KW-0732">Signal</keyword>
<keyword evidence="23" id="KW-1185">Reference proteome</keyword>
<keyword evidence="12 20" id="KW-0472">Membrane</keyword>
<sequence length="221" mass="25356">MVTQTKVHLHTLVLLLFVVHLSQPVCVDIPSETNAVVGKPMKLTCIYCLKRDELKSKTWVNWYYKPYEENDIPPEKTHIYKFDIDSPVDLDGPYRGRLRWDGTQDLQDLSISIINVTFNDSGVFECNVIREFVFDSFNPSVSIIKEIKLTVKAEALGDSAAIYSEIMMYLLLVFLTCWLLVEMVYCYRKISKSDEQAQDTATNYLAIPSEQKDNPDAPVTK</sequence>
<comment type="subunit">
    <text evidence="19">A voltage-gated sodium (Nav) channel consists of an ion-conducting pore-forming alpha subunit functional on its own that is regulated by one or more beta subunits. Forms homodimers and homotrimers. SCN3B is non-covalently associated with alpha subunits and induces the formation of alpha subunit oligomers, including trimers. Interacts with SCN5A/Nav1.5; regulatory subunit of SCN5A/Nav1.5. Interacts with SCN7A/Nav2.1; probable regulatory subunit of SCN7A/Nav2.1. Interacts with SCN10A; regulatory subunit of SCN10A/Nav1.8. Interacts with NFASC; probably involved in targeting the sodium channels to the nodes of Ranvier.</text>
</comment>
<evidence type="ECO:0000256" key="10">
    <source>
        <dbReference type="ARBA" id="ARBA00023053"/>
    </source>
</evidence>
<dbReference type="InterPro" id="IPR003599">
    <property type="entry name" value="Ig_sub"/>
</dbReference>
<keyword evidence="5" id="KW-1003">Cell membrane</keyword>
<dbReference type="PANTHER" id="PTHR10546:SF1">
    <property type="entry name" value="SODIUM CHANNEL SUBUNIT BETA-3"/>
    <property type="match status" value="1"/>
</dbReference>
<dbReference type="OrthoDB" id="9440529at2759"/>
<organism evidence="23 24">
    <name type="scientific">Gymnodraco acuticeps</name>
    <name type="common">Antarctic dragonfish</name>
    <dbReference type="NCBI Taxonomy" id="8218"/>
    <lineage>
        <taxon>Eukaryota</taxon>
        <taxon>Metazoa</taxon>
        <taxon>Chordata</taxon>
        <taxon>Craniata</taxon>
        <taxon>Vertebrata</taxon>
        <taxon>Euteleostomi</taxon>
        <taxon>Actinopterygii</taxon>
        <taxon>Neopterygii</taxon>
        <taxon>Teleostei</taxon>
        <taxon>Neoteleostei</taxon>
        <taxon>Acanthomorphata</taxon>
        <taxon>Eupercaria</taxon>
        <taxon>Perciformes</taxon>
        <taxon>Notothenioidei</taxon>
        <taxon>Bathydraconidae</taxon>
        <taxon>Gymnodraco</taxon>
    </lineage>
</organism>
<dbReference type="InterPro" id="IPR036179">
    <property type="entry name" value="Ig-like_dom_sf"/>
</dbReference>
<feature type="signal peptide" evidence="21">
    <location>
        <begin position="1"/>
        <end position="24"/>
    </location>
</feature>
<name>A0A6P8UX52_GYMAC</name>
<dbReference type="CTD" id="55800"/>
<dbReference type="InParanoid" id="A0A6P8UX52"/>
<evidence type="ECO:0000256" key="15">
    <source>
        <dbReference type="ARBA" id="ARBA00023201"/>
    </source>
</evidence>
<evidence type="ECO:0000313" key="24">
    <source>
        <dbReference type="RefSeq" id="XP_034081541.1"/>
    </source>
</evidence>
<dbReference type="GO" id="GO:0044325">
    <property type="term" value="F:transmembrane transporter binding"/>
    <property type="evidence" value="ECO:0007669"/>
    <property type="project" value="TreeGrafter"/>
</dbReference>
<proteinExistence type="inferred from homology"/>
<keyword evidence="10" id="KW-0915">Sodium</keyword>
<keyword evidence="16 24" id="KW-0407">Ion channel</keyword>
<dbReference type="FunCoup" id="A0A6P8UX52">
    <property type="interactions" value="872"/>
</dbReference>
<dbReference type="Gene3D" id="2.60.40.10">
    <property type="entry name" value="Immunoglobulins"/>
    <property type="match status" value="1"/>
</dbReference>
<dbReference type="KEGG" id="gacu:117552292"/>
<keyword evidence="4" id="KW-0894">Sodium channel</keyword>
<dbReference type="GeneID" id="117552292"/>
<evidence type="ECO:0000259" key="22">
    <source>
        <dbReference type="PROSITE" id="PS50835"/>
    </source>
</evidence>
<dbReference type="InterPro" id="IPR027098">
    <property type="entry name" value="Na_channel_b1/b3"/>
</dbReference>
<dbReference type="AlphaFoldDB" id="A0A6P8UX52"/>
<dbReference type="GO" id="GO:0005272">
    <property type="term" value="F:sodium channel activity"/>
    <property type="evidence" value="ECO:0007669"/>
    <property type="project" value="UniProtKB-KW"/>
</dbReference>
<comment type="subcellular location">
    <subcellularLocation>
        <location evidence="1">Cell membrane</location>
        <topology evidence="1">Single-pass type I membrane protein</topology>
    </subcellularLocation>
</comment>
<evidence type="ECO:0000256" key="17">
    <source>
        <dbReference type="ARBA" id="ARBA00023319"/>
    </source>
</evidence>
<keyword evidence="15" id="KW-0739">Sodium transport</keyword>
<evidence type="ECO:0000256" key="4">
    <source>
        <dbReference type="ARBA" id="ARBA00022461"/>
    </source>
</evidence>
<evidence type="ECO:0000256" key="6">
    <source>
        <dbReference type="ARBA" id="ARBA00022692"/>
    </source>
</evidence>
<evidence type="ECO:0000256" key="3">
    <source>
        <dbReference type="ARBA" id="ARBA00022448"/>
    </source>
</evidence>
<keyword evidence="8" id="KW-0851">Voltage-gated channel</keyword>
<dbReference type="RefSeq" id="XP_034081541.1">
    <property type="nucleotide sequence ID" value="XM_034225650.1"/>
</dbReference>
<evidence type="ECO:0000256" key="19">
    <source>
        <dbReference type="ARBA" id="ARBA00049669"/>
    </source>
</evidence>
<dbReference type="SMART" id="SM00409">
    <property type="entry name" value="IG"/>
    <property type="match status" value="1"/>
</dbReference>
<dbReference type="InterPro" id="IPR007110">
    <property type="entry name" value="Ig-like_dom"/>
</dbReference>
<evidence type="ECO:0000256" key="16">
    <source>
        <dbReference type="ARBA" id="ARBA00023303"/>
    </source>
</evidence>
<reference evidence="24" key="1">
    <citation type="submission" date="2025-08" db="UniProtKB">
        <authorList>
            <consortium name="RefSeq"/>
        </authorList>
    </citation>
    <scope>IDENTIFICATION</scope>
</reference>
<evidence type="ECO:0000256" key="20">
    <source>
        <dbReference type="SAM" id="Phobius"/>
    </source>
</evidence>
<dbReference type="FunFam" id="2.60.40.10:FF:000375">
    <property type="entry name" value="Sodium channel beta 1 subunit"/>
    <property type="match status" value="1"/>
</dbReference>
<keyword evidence="3" id="KW-0813">Transport</keyword>
<keyword evidence="11" id="KW-0406">Ion transport</keyword>
<keyword evidence="13" id="KW-1015">Disulfide bond</keyword>
<evidence type="ECO:0000256" key="18">
    <source>
        <dbReference type="ARBA" id="ARBA00044530"/>
    </source>
</evidence>
<evidence type="ECO:0000313" key="23">
    <source>
        <dbReference type="Proteomes" id="UP000515161"/>
    </source>
</evidence>
<feature type="chain" id="PRO_5027566818" description="Sodium channel regulatory subunit beta-3" evidence="21">
    <location>
        <begin position="25"/>
        <end position="221"/>
    </location>
</feature>
<keyword evidence="9 20" id="KW-1133">Transmembrane helix</keyword>
<dbReference type="Proteomes" id="UP000515161">
    <property type="component" value="Unplaced"/>
</dbReference>
<evidence type="ECO:0000256" key="7">
    <source>
        <dbReference type="ARBA" id="ARBA00022729"/>
    </source>
</evidence>
<feature type="domain" description="Ig-like" evidence="22">
    <location>
        <begin position="24"/>
        <end position="142"/>
    </location>
</feature>
<dbReference type="GO" id="GO:0019871">
    <property type="term" value="F:sodium channel inhibitor activity"/>
    <property type="evidence" value="ECO:0007669"/>
    <property type="project" value="TreeGrafter"/>
</dbReference>
<evidence type="ECO:0000256" key="8">
    <source>
        <dbReference type="ARBA" id="ARBA00022882"/>
    </source>
</evidence>
<dbReference type="SUPFAM" id="SSF48726">
    <property type="entry name" value="Immunoglobulin"/>
    <property type="match status" value="1"/>
</dbReference>
<dbReference type="GO" id="GO:0086005">
    <property type="term" value="P:ventricular cardiac muscle cell action potential"/>
    <property type="evidence" value="ECO:0007669"/>
    <property type="project" value="TreeGrafter"/>
</dbReference>